<evidence type="ECO:0000256" key="2">
    <source>
        <dbReference type="ARBA" id="ARBA00022448"/>
    </source>
</evidence>
<evidence type="ECO:0000256" key="3">
    <source>
        <dbReference type="ARBA" id="ARBA00022475"/>
    </source>
</evidence>
<keyword evidence="5 7" id="KW-1133">Transmembrane helix</keyword>
<dbReference type="EMBL" id="BIFR01000001">
    <property type="protein sequence ID" value="GCE12072.1"/>
    <property type="molecule type" value="Genomic_DNA"/>
</dbReference>
<keyword evidence="4 7" id="KW-0812">Transmembrane</keyword>
<comment type="caution">
    <text evidence="9">The sequence shown here is derived from an EMBL/GenBank/DDBJ whole genome shotgun (WGS) entry which is preliminary data.</text>
</comment>
<keyword evidence="10" id="KW-1185">Reference proteome</keyword>
<dbReference type="AlphaFoldDB" id="A0A401ZZ24"/>
<organism evidence="9 10">
    <name type="scientific">Tengunoibacter tsumagoiensis</name>
    <dbReference type="NCBI Taxonomy" id="2014871"/>
    <lineage>
        <taxon>Bacteria</taxon>
        <taxon>Bacillati</taxon>
        <taxon>Chloroflexota</taxon>
        <taxon>Ktedonobacteria</taxon>
        <taxon>Ktedonobacterales</taxon>
        <taxon>Dictyobacteraceae</taxon>
        <taxon>Tengunoibacter</taxon>
    </lineage>
</organism>
<dbReference type="InterPro" id="IPR051393">
    <property type="entry name" value="ABC_transporter_permease"/>
</dbReference>
<name>A0A401ZZ24_9CHLR</name>
<evidence type="ECO:0000256" key="7">
    <source>
        <dbReference type="RuleBase" id="RU363032"/>
    </source>
</evidence>
<dbReference type="RefSeq" id="WP_126579731.1">
    <property type="nucleotide sequence ID" value="NZ_BIFR01000001.1"/>
</dbReference>
<dbReference type="Gene3D" id="1.10.3720.10">
    <property type="entry name" value="MetI-like"/>
    <property type="match status" value="1"/>
</dbReference>
<dbReference type="PANTHER" id="PTHR30193">
    <property type="entry name" value="ABC TRANSPORTER PERMEASE PROTEIN"/>
    <property type="match status" value="1"/>
</dbReference>
<evidence type="ECO:0000256" key="6">
    <source>
        <dbReference type="ARBA" id="ARBA00023136"/>
    </source>
</evidence>
<dbReference type="GO" id="GO:0005886">
    <property type="term" value="C:plasma membrane"/>
    <property type="evidence" value="ECO:0007669"/>
    <property type="project" value="UniProtKB-SubCell"/>
</dbReference>
<evidence type="ECO:0000256" key="1">
    <source>
        <dbReference type="ARBA" id="ARBA00004651"/>
    </source>
</evidence>
<evidence type="ECO:0000313" key="10">
    <source>
        <dbReference type="Proteomes" id="UP000287352"/>
    </source>
</evidence>
<keyword evidence="2 7" id="KW-0813">Transport</keyword>
<evidence type="ECO:0000313" key="9">
    <source>
        <dbReference type="EMBL" id="GCE12072.1"/>
    </source>
</evidence>
<gene>
    <name evidence="9" type="ORF">KTT_19310</name>
</gene>
<feature type="transmembrane region" description="Helical" evidence="7">
    <location>
        <begin position="95"/>
        <end position="116"/>
    </location>
</feature>
<feature type="transmembrane region" description="Helical" evidence="7">
    <location>
        <begin position="177"/>
        <end position="197"/>
    </location>
</feature>
<feature type="domain" description="ABC transmembrane type-1" evidence="8">
    <location>
        <begin position="91"/>
        <end position="299"/>
    </location>
</feature>
<evidence type="ECO:0000259" key="8">
    <source>
        <dbReference type="PROSITE" id="PS50928"/>
    </source>
</evidence>
<keyword evidence="6 7" id="KW-0472">Membrane</keyword>
<dbReference type="GO" id="GO:0055085">
    <property type="term" value="P:transmembrane transport"/>
    <property type="evidence" value="ECO:0007669"/>
    <property type="project" value="InterPro"/>
</dbReference>
<feature type="transmembrane region" description="Helical" evidence="7">
    <location>
        <begin position="281"/>
        <end position="303"/>
    </location>
</feature>
<dbReference type="Proteomes" id="UP000287352">
    <property type="component" value="Unassembled WGS sequence"/>
</dbReference>
<dbReference type="InterPro" id="IPR000515">
    <property type="entry name" value="MetI-like"/>
</dbReference>
<evidence type="ECO:0000256" key="4">
    <source>
        <dbReference type="ARBA" id="ARBA00022692"/>
    </source>
</evidence>
<feature type="transmembrane region" description="Helical" evidence="7">
    <location>
        <begin position="229"/>
        <end position="248"/>
    </location>
</feature>
<dbReference type="Pfam" id="PF00528">
    <property type="entry name" value="BPD_transp_1"/>
    <property type="match status" value="1"/>
</dbReference>
<proteinExistence type="inferred from homology"/>
<dbReference type="SUPFAM" id="SSF161098">
    <property type="entry name" value="MetI-like"/>
    <property type="match status" value="1"/>
</dbReference>
<keyword evidence="3" id="KW-1003">Cell membrane</keyword>
<dbReference type="PANTHER" id="PTHR30193:SF41">
    <property type="entry name" value="DIACETYLCHITOBIOSE UPTAKE SYSTEM PERMEASE PROTEIN NGCF"/>
    <property type="match status" value="1"/>
</dbReference>
<evidence type="ECO:0000256" key="5">
    <source>
        <dbReference type="ARBA" id="ARBA00022989"/>
    </source>
</evidence>
<dbReference type="CDD" id="cd06261">
    <property type="entry name" value="TM_PBP2"/>
    <property type="match status" value="1"/>
</dbReference>
<comment type="similarity">
    <text evidence="7">Belongs to the binding-protein-dependent transport system permease family.</text>
</comment>
<dbReference type="OrthoDB" id="9788108at2"/>
<protein>
    <submittedName>
        <fullName evidence="9">Sugar ABC transporter permease</fullName>
    </submittedName>
</protein>
<dbReference type="InterPro" id="IPR035906">
    <property type="entry name" value="MetI-like_sf"/>
</dbReference>
<feature type="transmembrane region" description="Helical" evidence="7">
    <location>
        <begin position="35"/>
        <end position="59"/>
    </location>
</feature>
<accession>A0A401ZZ24</accession>
<reference evidence="10" key="1">
    <citation type="submission" date="2018-12" db="EMBL/GenBank/DDBJ databases">
        <title>Tengunoibacter tsumagoiensis gen. nov., sp. nov., Dictyobacter kobayashii sp. nov., D. alpinus sp. nov., and D. joshuensis sp. nov. and description of Dictyobacteraceae fam. nov. within the order Ktedonobacterales isolated from Tengu-no-mugimeshi.</title>
        <authorList>
            <person name="Wang C.M."/>
            <person name="Zheng Y."/>
            <person name="Sakai Y."/>
            <person name="Toyoda A."/>
            <person name="Minakuchi Y."/>
            <person name="Abe K."/>
            <person name="Yokota A."/>
            <person name="Yabe S."/>
        </authorList>
    </citation>
    <scope>NUCLEOTIDE SEQUENCE [LARGE SCALE GENOMIC DNA]</scope>
    <source>
        <strain evidence="10">Uno3</strain>
    </source>
</reference>
<feature type="transmembrane region" description="Helical" evidence="7">
    <location>
        <begin position="123"/>
        <end position="148"/>
    </location>
</feature>
<sequence>MSSQFTEASSVTEKSSLAAAQLPQALRRRNTIETWAFLIPGILFQLTWGWFPLVMSFILSFTDGKLIRSDQFVGFDNYRHLLTDTLVSDTYYNTLVYSGLGLVLTFALPIIVAIFIMEMPKKIVYLMMFLWFLPLSGITSLILTKYFYDPHYGLYQYIFVNLLHLPPQKFLSDPHLVMFWIVFPSVLFFGPGLLYMATLQGIPTSYFEASEVEGAGFWRKIWTITLPRLRPIIYLSLLFAIVGALQPFDAPQILTGGNPPESRTSMMYVFDLIKQFRFSDAAALSTLTFVISMGLAALFRLVFKDDPDA</sequence>
<comment type="subcellular location">
    <subcellularLocation>
        <location evidence="1 7">Cell membrane</location>
        <topology evidence="1 7">Multi-pass membrane protein</topology>
    </subcellularLocation>
</comment>
<dbReference type="PROSITE" id="PS50928">
    <property type="entry name" value="ABC_TM1"/>
    <property type="match status" value="1"/>
</dbReference>